<dbReference type="RefSeq" id="WP_381256708.1">
    <property type="nucleotide sequence ID" value="NZ_JBHTBI010000016.1"/>
</dbReference>
<accession>A0ABW2VA23</accession>
<reference evidence="3" key="1">
    <citation type="journal article" date="2019" name="Int. J. Syst. Evol. Microbiol.">
        <title>The Global Catalogue of Microorganisms (GCM) 10K type strain sequencing project: providing services to taxonomists for standard genome sequencing and annotation.</title>
        <authorList>
            <consortium name="The Broad Institute Genomics Platform"/>
            <consortium name="The Broad Institute Genome Sequencing Center for Infectious Disease"/>
            <person name="Wu L."/>
            <person name="Ma J."/>
        </authorList>
    </citation>
    <scope>NUCLEOTIDE SEQUENCE [LARGE SCALE GENOMIC DNA]</scope>
    <source>
        <strain evidence="3">CGMCC 4.7198</strain>
    </source>
</reference>
<feature type="domain" description="DUF4440" evidence="1">
    <location>
        <begin position="27"/>
        <end position="123"/>
    </location>
</feature>
<organism evidence="2 3">
    <name type="scientific">Streptomyces lutosisoli</name>
    <dbReference type="NCBI Taxonomy" id="2665721"/>
    <lineage>
        <taxon>Bacteria</taxon>
        <taxon>Bacillati</taxon>
        <taxon>Actinomycetota</taxon>
        <taxon>Actinomycetes</taxon>
        <taxon>Kitasatosporales</taxon>
        <taxon>Streptomycetaceae</taxon>
        <taxon>Streptomyces</taxon>
    </lineage>
</organism>
<dbReference type="Pfam" id="PF14534">
    <property type="entry name" value="DUF4440"/>
    <property type="match status" value="1"/>
</dbReference>
<name>A0ABW2VA23_9ACTN</name>
<proteinExistence type="predicted"/>
<dbReference type="SUPFAM" id="SSF54427">
    <property type="entry name" value="NTF2-like"/>
    <property type="match status" value="1"/>
</dbReference>
<protein>
    <submittedName>
        <fullName evidence="2">DUF4440 domain-containing protein</fullName>
    </submittedName>
</protein>
<evidence type="ECO:0000313" key="3">
    <source>
        <dbReference type="Proteomes" id="UP001596957"/>
    </source>
</evidence>
<keyword evidence="3" id="KW-1185">Reference proteome</keyword>
<evidence type="ECO:0000313" key="2">
    <source>
        <dbReference type="EMBL" id="MFD0280339.1"/>
    </source>
</evidence>
<comment type="caution">
    <text evidence="2">The sequence shown here is derived from an EMBL/GenBank/DDBJ whole genome shotgun (WGS) entry which is preliminary data.</text>
</comment>
<dbReference type="EMBL" id="JBHTEC010000001">
    <property type="protein sequence ID" value="MFD0280339.1"/>
    <property type="molecule type" value="Genomic_DNA"/>
</dbReference>
<dbReference type="Gene3D" id="3.10.450.50">
    <property type="match status" value="1"/>
</dbReference>
<evidence type="ECO:0000259" key="1">
    <source>
        <dbReference type="Pfam" id="PF14534"/>
    </source>
</evidence>
<dbReference type="InterPro" id="IPR032710">
    <property type="entry name" value="NTF2-like_dom_sf"/>
</dbReference>
<dbReference type="Proteomes" id="UP001596957">
    <property type="component" value="Unassembled WGS sequence"/>
</dbReference>
<gene>
    <name evidence="2" type="ORF">ACFQZP_01405</name>
</gene>
<dbReference type="InterPro" id="IPR027843">
    <property type="entry name" value="DUF4440"/>
</dbReference>
<sequence>MPERDAAVEAAVEAAVDAAIEGAIEGELRLLDPEIRRSPELVGALLHPDFHEFGASGRIWDRASIIASLAADDDSGGRPIATSHMKGVQLAPDLVHLTFDTDNNGRRAHRSSLWRLTGQGWRLYFHQGTLYGSGAA</sequence>